<evidence type="ECO:0000313" key="2">
    <source>
        <dbReference type="Proteomes" id="UP000054928"/>
    </source>
</evidence>
<keyword evidence="2" id="KW-1185">Reference proteome</keyword>
<dbReference type="GeneID" id="36406256"/>
<proteinExistence type="predicted"/>
<organism evidence="1 2">
    <name type="scientific">Plasmopara halstedii</name>
    <name type="common">Downy mildew of sunflower</name>
    <dbReference type="NCBI Taxonomy" id="4781"/>
    <lineage>
        <taxon>Eukaryota</taxon>
        <taxon>Sar</taxon>
        <taxon>Stramenopiles</taxon>
        <taxon>Oomycota</taxon>
        <taxon>Peronosporomycetes</taxon>
        <taxon>Peronosporales</taxon>
        <taxon>Peronosporaceae</taxon>
        <taxon>Plasmopara</taxon>
    </lineage>
</organism>
<protein>
    <submittedName>
        <fullName evidence="1">Uncharacterized protein</fullName>
    </submittedName>
</protein>
<sequence>MLCPHCVRILRYDKCLLRCLLHSRRRTTFPHVLSHSSWLSVGDFNLPLRMNRSHRDKTWRQEWQNAVPWAEISSPVDAIFEKAVSDRDLQDKGCAALAGVLQQVYPELCFQCGFQPEN</sequence>
<evidence type="ECO:0000313" key="1">
    <source>
        <dbReference type="EMBL" id="CEG41032.1"/>
    </source>
</evidence>
<dbReference type="EMBL" id="CCYD01000524">
    <property type="protein sequence ID" value="CEG41032.1"/>
    <property type="molecule type" value="Genomic_DNA"/>
</dbReference>
<accession>A0A0P1AJR2</accession>
<reference evidence="2" key="1">
    <citation type="submission" date="2014-09" db="EMBL/GenBank/DDBJ databases">
        <authorList>
            <person name="Sharma Rahul"/>
            <person name="Thines Marco"/>
        </authorList>
    </citation>
    <scope>NUCLEOTIDE SEQUENCE [LARGE SCALE GENOMIC DNA]</scope>
</reference>
<dbReference type="AlphaFoldDB" id="A0A0P1AJR2"/>
<dbReference type="Proteomes" id="UP000054928">
    <property type="component" value="Unassembled WGS sequence"/>
</dbReference>
<dbReference type="RefSeq" id="XP_024577401.1">
    <property type="nucleotide sequence ID" value="XM_024726756.1"/>
</dbReference>
<name>A0A0P1AJR2_PLAHL</name>